<dbReference type="EMBL" id="DF968182">
    <property type="protein sequence ID" value="GAP42924.1"/>
    <property type="molecule type" value="Genomic_DNA"/>
</dbReference>
<evidence type="ECO:0000313" key="3">
    <source>
        <dbReference type="Proteomes" id="UP000053091"/>
    </source>
</evidence>
<sequence>MKRQISLLTLATSAFLVLCFVSFSSCTKTGPEGPPGKDGEDGLNADASCVTCHDFSDDLLTKVHQFANSAHGSGANVDRSIEGCAQCHTSQGFRLMVDSGMIAAVASPAIINCRTCHKIHETYTPADYALRGSGAIAMVMGGPSAEYNYGTSNVCANCHQGRTVTPYPVAGGDPVSVTNKRYGPHYGPQANMFIGKGGYEIDGPMPYSNSPHTLAVTNGCVTCHMDGNPVGLQAGGHQMNITYNETSKLLTGCTVSGCHTDAAVVKSMFDENRAEIAALELELETALKDQGLLDAEGYVAVPATLTQDQLGIILNLKLVHYDHSYGAHNYRYTKALLVNSLAALAKSSV</sequence>
<dbReference type="Proteomes" id="UP000053091">
    <property type="component" value="Unassembled WGS sequence"/>
</dbReference>
<evidence type="ECO:0000313" key="2">
    <source>
        <dbReference type="EMBL" id="GAP42924.1"/>
    </source>
</evidence>
<accession>A0A0S7BQZ7</accession>
<keyword evidence="3" id="KW-1185">Reference proteome</keyword>
<dbReference type="InterPro" id="IPR036280">
    <property type="entry name" value="Multihaem_cyt_sf"/>
</dbReference>
<evidence type="ECO:0000256" key="1">
    <source>
        <dbReference type="SAM" id="SignalP"/>
    </source>
</evidence>
<dbReference type="RefSeq" id="WP_062039517.1">
    <property type="nucleotide sequence ID" value="NZ_DF968182.1"/>
</dbReference>
<proteinExistence type="predicted"/>
<dbReference type="Gene3D" id="1.10.1130.10">
    <property type="entry name" value="Flavocytochrome C3, Chain A"/>
    <property type="match status" value="1"/>
</dbReference>
<dbReference type="AlphaFoldDB" id="A0A0S7BQZ7"/>
<dbReference type="PROSITE" id="PS51257">
    <property type="entry name" value="PROKAR_LIPOPROTEIN"/>
    <property type="match status" value="1"/>
</dbReference>
<feature type="signal peptide" evidence="1">
    <location>
        <begin position="1"/>
        <end position="27"/>
    </location>
</feature>
<gene>
    <name evidence="2" type="ORF">TBC1_111065</name>
</gene>
<reference evidence="2" key="1">
    <citation type="journal article" date="2015" name="Genome Announc.">
        <title>Draft Genome Sequence of Bacteroidales Strain TBC1, a Novel Isolate from a Methanogenic Wastewater Treatment System.</title>
        <authorList>
            <person name="Tourlousse D.M."/>
            <person name="Matsuura N."/>
            <person name="Sun L."/>
            <person name="Toyonaga M."/>
            <person name="Kuroda K."/>
            <person name="Ohashi A."/>
            <person name="Cruz R."/>
            <person name="Yamaguchi T."/>
            <person name="Sekiguchi Y."/>
        </authorList>
    </citation>
    <scope>NUCLEOTIDE SEQUENCE [LARGE SCALE GENOMIC DNA]</scope>
    <source>
        <strain evidence="2">TBC1</strain>
    </source>
</reference>
<dbReference type="OrthoDB" id="9777268at2"/>
<dbReference type="SUPFAM" id="SSF48695">
    <property type="entry name" value="Multiheme cytochromes"/>
    <property type="match status" value="1"/>
</dbReference>
<protein>
    <submittedName>
        <fullName evidence="2">Uncharacterized protein</fullName>
    </submittedName>
</protein>
<dbReference type="STRING" id="1678841.TBC1_111065"/>
<keyword evidence="1" id="KW-0732">Signal</keyword>
<feature type="chain" id="PRO_5006633129" evidence="1">
    <location>
        <begin position="28"/>
        <end position="349"/>
    </location>
</feature>
<organism evidence="2">
    <name type="scientific">Lentimicrobium saccharophilum</name>
    <dbReference type="NCBI Taxonomy" id="1678841"/>
    <lineage>
        <taxon>Bacteria</taxon>
        <taxon>Pseudomonadati</taxon>
        <taxon>Bacteroidota</taxon>
        <taxon>Bacteroidia</taxon>
        <taxon>Bacteroidales</taxon>
        <taxon>Lentimicrobiaceae</taxon>
        <taxon>Lentimicrobium</taxon>
    </lineage>
</organism>
<dbReference type="CDD" id="cd08168">
    <property type="entry name" value="Cytochrom_C3"/>
    <property type="match status" value="1"/>
</dbReference>
<name>A0A0S7BQZ7_9BACT</name>